<dbReference type="InterPro" id="IPR001810">
    <property type="entry name" value="F-box_dom"/>
</dbReference>
<name>A0A6P6XBZ5_COFAR</name>
<dbReference type="GeneID" id="113741834"/>
<dbReference type="RefSeq" id="XP_027125276.1">
    <property type="nucleotide sequence ID" value="XM_027269475.1"/>
</dbReference>
<dbReference type="RefSeq" id="XP_027125275.1">
    <property type="nucleotide sequence ID" value="XM_027269474.1"/>
</dbReference>
<reference evidence="3 4" key="2">
    <citation type="submission" date="2025-04" db="UniProtKB">
        <authorList>
            <consortium name="RefSeq"/>
        </authorList>
    </citation>
    <scope>IDENTIFICATION</scope>
    <source>
        <tissue evidence="3 4">Leaves</tissue>
    </source>
</reference>
<dbReference type="InterPro" id="IPR032675">
    <property type="entry name" value="LRR_dom_sf"/>
</dbReference>
<evidence type="ECO:0000313" key="3">
    <source>
        <dbReference type="RefSeq" id="XP_027125275.1"/>
    </source>
</evidence>
<feature type="domain" description="F-box" evidence="1">
    <location>
        <begin position="24"/>
        <end position="77"/>
    </location>
</feature>
<dbReference type="SUPFAM" id="SSF52047">
    <property type="entry name" value="RNI-like"/>
    <property type="match status" value="1"/>
</dbReference>
<dbReference type="SUPFAM" id="SSF81383">
    <property type="entry name" value="F-box domain"/>
    <property type="match status" value="1"/>
</dbReference>
<proteinExistence type="predicted"/>
<sequence length="329" mass="38126">MSTVFSGIIKRKRTRKGIKAVDRMPNLPELPEEIIYNIVALLPVVDAARTSMLSRNWRYRWTETPNLILDRRFSERLSLKYGSTFQDEYIAMVDSLLFQHPRPCIQKFVLEIPKLPTTHFSIITDDWLLTLATNGLRELNLDNSANVAGRYLTIHTCFFSEFPELTRATLTNCCFRTPLKTQGSCNLTHLTLNQVTFLPPSWPSDGRFIHAPQLAVLDLRDCKGLHCLRLRAPSLRKLILFRNWQLDLSYFIRCKNLTDVRITTRLAGIQRLRHGKYGSINLTMLIRSWPKLTQLHLDATTRKHLAADSDGIRPRRFPIRIQRLKQSST</sequence>
<accession>A0A6P6XBZ5</accession>
<evidence type="ECO:0000313" key="4">
    <source>
        <dbReference type="RefSeq" id="XP_027125276.1"/>
    </source>
</evidence>
<dbReference type="PANTHER" id="PTHR31639">
    <property type="entry name" value="F-BOX PROTEIN-LIKE"/>
    <property type="match status" value="1"/>
</dbReference>
<dbReference type="AlphaFoldDB" id="A0A6P6XBZ5"/>
<dbReference type="Gene3D" id="3.80.10.10">
    <property type="entry name" value="Ribonuclease Inhibitor"/>
    <property type="match status" value="1"/>
</dbReference>
<dbReference type="Pfam" id="PF00646">
    <property type="entry name" value="F-box"/>
    <property type="match status" value="1"/>
</dbReference>
<keyword evidence="2" id="KW-1185">Reference proteome</keyword>
<evidence type="ECO:0000259" key="1">
    <source>
        <dbReference type="PROSITE" id="PS50181"/>
    </source>
</evidence>
<dbReference type="InterPro" id="IPR055411">
    <property type="entry name" value="LRR_FXL15/At3g58940/PEG3-like"/>
</dbReference>
<dbReference type="Pfam" id="PF24758">
    <property type="entry name" value="LRR_At5g56370"/>
    <property type="match status" value="1"/>
</dbReference>
<dbReference type="PROSITE" id="PS50181">
    <property type="entry name" value="FBOX"/>
    <property type="match status" value="1"/>
</dbReference>
<dbReference type="Proteomes" id="UP001652660">
    <property type="component" value="Chromosome 4c"/>
</dbReference>
<dbReference type="PANTHER" id="PTHR31639:SF312">
    <property type="entry name" value="CYCLIN-LIKE F-BOX"/>
    <property type="match status" value="1"/>
</dbReference>
<organism evidence="2 3">
    <name type="scientific">Coffea arabica</name>
    <name type="common">Arabian coffee</name>
    <dbReference type="NCBI Taxonomy" id="13443"/>
    <lineage>
        <taxon>Eukaryota</taxon>
        <taxon>Viridiplantae</taxon>
        <taxon>Streptophyta</taxon>
        <taxon>Embryophyta</taxon>
        <taxon>Tracheophyta</taxon>
        <taxon>Spermatophyta</taxon>
        <taxon>Magnoliopsida</taxon>
        <taxon>eudicotyledons</taxon>
        <taxon>Gunneridae</taxon>
        <taxon>Pentapetalae</taxon>
        <taxon>asterids</taxon>
        <taxon>lamiids</taxon>
        <taxon>Gentianales</taxon>
        <taxon>Rubiaceae</taxon>
        <taxon>Ixoroideae</taxon>
        <taxon>Gardenieae complex</taxon>
        <taxon>Bertiereae - Coffeeae clade</taxon>
        <taxon>Coffeeae</taxon>
        <taxon>Coffea</taxon>
    </lineage>
</organism>
<dbReference type="OrthoDB" id="1722980at2759"/>
<protein>
    <submittedName>
        <fullName evidence="3 4">F-box/FBD/LRR-repeat protein At1g13570-like isoform X1</fullName>
    </submittedName>
</protein>
<reference evidence="2" key="1">
    <citation type="journal article" date="2025" name="Foods">
        <title>Unveiling the Microbial Signatures of Arabica Coffee Cherries: Insights into Ripeness Specific Diversity, Functional Traits, and Implications for Quality and Safety.</title>
        <authorList>
            <consortium name="RefSeq"/>
            <person name="Tenea G.N."/>
            <person name="Cifuentes V."/>
            <person name="Reyes P."/>
            <person name="Cevallos-Vallejos M."/>
        </authorList>
    </citation>
    <scope>NUCLEOTIDE SEQUENCE [LARGE SCALE GENOMIC DNA]</scope>
</reference>
<dbReference type="InterPro" id="IPR036047">
    <property type="entry name" value="F-box-like_dom_sf"/>
</dbReference>
<gene>
    <name evidence="3 4" type="primary">LOC113741834</name>
</gene>
<evidence type="ECO:0000313" key="2">
    <source>
        <dbReference type="Proteomes" id="UP001652660"/>
    </source>
</evidence>